<feature type="compositionally biased region" description="Polar residues" evidence="5">
    <location>
        <begin position="484"/>
        <end position="515"/>
    </location>
</feature>
<keyword evidence="1" id="KW-0805">Transcription regulation</keyword>
<evidence type="ECO:0000256" key="4">
    <source>
        <dbReference type="ARBA" id="ARBA00023242"/>
    </source>
</evidence>
<dbReference type="OrthoDB" id="39175at2759"/>
<protein>
    <recommendedName>
        <fullName evidence="6">Zn(2)-C6 fungal-type domain-containing protein</fullName>
    </recommendedName>
</protein>
<dbReference type="InterPro" id="IPR051127">
    <property type="entry name" value="Fungal_SecMet_Regulators"/>
</dbReference>
<organism evidence="7 8">
    <name type="scientific">Thanatephorus cucumeris (strain AG1-IB / isolate 7/3/14)</name>
    <name type="common">Lettuce bottom rot fungus</name>
    <name type="synonym">Rhizoctonia solani</name>
    <dbReference type="NCBI Taxonomy" id="1108050"/>
    <lineage>
        <taxon>Eukaryota</taxon>
        <taxon>Fungi</taxon>
        <taxon>Dikarya</taxon>
        <taxon>Basidiomycota</taxon>
        <taxon>Agaricomycotina</taxon>
        <taxon>Agaricomycetes</taxon>
        <taxon>Cantharellales</taxon>
        <taxon>Ceratobasidiaceae</taxon>
        <taxon>Rhizoctonia</taxon>
        <taxon>Rhizoctonia solani AG-1</taxon>
    </lineage>
</organism>
<feature type="compositionally biased region" description="Basic and acidic residues" evidence="5">
    <location>
        <begin position="351"/>
        <end position="361"/>
    </location>
</feature>
<accession>A0A0B7G0C7</accession>
<feature type="compositionally biased region" description="Basic and acidic residues" evidence="5">
    <location>
        <begin position="472"/>
        <end position="483"/>
    </location>
</feature>
<dbReference type="CDD" id="cd00067">
    <property type="entry name" value="GAL4"/>
    <property type="match status" value="1"/>
</dbReference>
<dbReference type="PROSITE" id="PS50048">
    <property type="entry name" value="ZN2_CY6_FUNGAL_2"/>
    <property type="match status" value="1"/>
</dbReference>
<dbReference type="GO" id="GO:0000978">
    <property type="term" value="F:RNA polymerase II cis-regulatory region sequence-specific DNA binding"/>
    <property type="evidence" value="ECO:0007669"/>
    <property type="project" value="TreeGrafter"/>
</dbReference>
<dbReference type="GO" id="GO:0000981">
    <property type="term" value="F:DNA-binding transcription factor activity, RNA polymerase II-specific"/>
    <property type="evidence" value="ECO:0007669"/>
    <property type="project" value="InterPro"/>
</dbReference>
<dbReference type="PANTHER" id="PTHR47424">
    <property type="entry name" value="REGULATORY PROTEIN GAL4"/>
    <property type="match status" value="1"/>
</dbReference>
<dbReference type="SMART" id="SM00066">
    <property type="entry name" value="GAL4"/>
    <property type="match status" value="1"/>
</dbReference>
<feature type="compositionally biased region" description="Polar residues" evidence="5">
    <location>
        <begin position="23"/>
        <end position="32"/>
    </location>
</feature>
<dbReference type="PANTHER" id="PTHR47424:SF3">
    <property type="entry name" value="REGULATORY PROTEIN GAL4"/>
    <property type="match status" value="1"/>
</dbReference>
<evidence type="ECO:0000259" key="6">
    <source>
        <dbReference type="PROSITE" id="PS50048"/>
    </source>
</evidence>
<keyword evidence="4" id="KW-0539">Nucleus</keyword>
<evidence type="ECO:0000256" key="2">
    <source>
        <dbReference type="ARBA" id="ARBA00023125"/>
    </source>
</evidence>
<dbReference type="STRING" id="1108050.A0A0B7G0C7"/>
<feature type="domain" description="Zn(2)-C6 fungal-type" evidence="6">
    <location>
        <begin position="391"/>
        <end position="420"/>
    </location>
</feature>
<gene>
    <name evidence="7" type="ORF">RSOLAG1IB_04900</name>
</gene>
<feature type="region of interest" description="Disordered" evidence="5">
    <location>
        <begin position="238"/>
        <end position="261"/>
    </location>
</feature>
<dbReference type="Proteomes" id="UP000059188">
    <property type="component" value="Unassembled WGS sequence"/>
</dbReference>
<keyword evidence="8" id="KW-1185">Reference proteome</keyword>
<feature type="compositionally biased region" description="Basic and acidic residues" evidence="5">
    <location>
        <begin position="373"/>
        <end position="385"/>
    </location>
</feature>
<feature type="region of interest" description="Disordered" evidence="5">
    <location>
        <begin position="649"/>
        <end position="680"/>
    </location>
</feature>
<dbReference type="GO" id="GO:0005634">
    <property type="term" value="C:nucleus"/>
    <property type="evidence" value="ECO:0007669"/>
    <property type="project" value="TreeGrafter"/>
</dbReference>
<feature type="region of interest" description="Disordered" evidence="5">
    <location>
        <begin position="283"/>
        <end position="321"/>
    </location>
</feature>
<evidence type="ECO:0000313" key="7">
    <source>
        <dbReference type="EMBL" id="CEL62544.1"/>
    </source>
</evidence>
<sequence>MHHPRPQHPPSTRPQFSPELVDSHSSSRNTAPSVRVCRQITSEEARGTQGNIRPQRPTMSVHPPMPSSLEARTQQSHYGFQVSATRFPTGSPTFALRPITAPFSHIEYPNVSPAGSYVSEDYDSEPQDSIAMAYSNLRSREHSYSERQPAYETTALGFQYPEPQRPHSYQTSSERSSKESHTFNQVTQQMERTDTVRPQVRRRVRGDSSSSVASMWSSIAVVGDPNYHKDMFYEDKSMSGGTRAHGSPTQPDDHFHPHSAPASYSYDYALEANTDQQLGSADVVSQGNLPSSPAVGMDLDPPIMIPPAPRPGELDLQDPDHPFTYQGAHWDVSNGDFSVASTDVDAVSLHSQDRPSSRDSGRPTSANRRGRKATPEQRKLSGEGRKKTVMACHFCRHRKLRCDGGQPCSHCTHREKDCTYDAAIRRRGPGRRNKSAQETARVQLANRKREEAIREVPVQEEFQKSRGSTTRGKGEKEETHKDAWSQTSPQANQFHTSSNTNAPIYPSSTHPQIQFPTPEDSPRGRHEYQALSLSLDHACEGKSDLPKTARAVAQKLPVVNQYQPEGHRRIASAPLAPGLQTPVSQESSSFYDGSPGCVAGRQPYYPPSFAGYASNRYSIATTSGETTYSYTDSESGYAYSEGANVLPHGYQQQRESQEQKDTQNYFTQPNGPPQYPKEGNEGIRMINAYEDVHIKMDKYGARR</sequence>
<feature type="region of interest" description="Disordered" evidence="5">
    <location>
        <begin position="1"/>
        <end position="74"/>
    </location>
</feature>
<dbReference type="InterPro" id="IPR036864">
    <property type="entry name" value="Zn2-C6_fun-type_DNA-bd_sf"/>
</dbReference>
<proteinExistence type="predicted"/>
<dbReference type="GO" id="GO:0008270">
    <property type="term" value="F:zinc ion binding"/>
    <property type="evidence" value="ECO:0007669"/>
    <property type="project" value="InterPro"/>
</dbReference>
<dbReference type="SUPFAM" id="SSF57701">
    <property type="entry name" value="Zn2/Cys6 DNA-binding domain"/>
    <property type="match status" value="1"/>
</dbReference>
<dbReference type="EMBL" id="LN679106">
    <property type="protein sequence ID" value="CEL62544.1"/>
    <property type="molecule type" value="Genomic_DNA"/>
</dbReference>
<dbReference type="AlphaFoldDB" id="A0A0B7G0C7"/>
<keyword evidence="3" id="KW-0804">Transcription</keyword>
<name>A0A0B7G0C7_THACB</name>
<evidence type="ECO:0000256" key="5">
    <source>
        <dbReference type="SAM" id="MobiDB-lite"/>
    </source>
</evidence>
<evidence type="ECO:0000313" key="8">
    <source>
        <dbReference type="Proteomes" id="UP000059188"/>
    </source>
</evidence>
<dbReference type="GO" id="GO:0000435">
    <property type="term" value="P:positive regulation of transcription from RNA polymerase II promoter by galactose"/>
    <property type="evidence" value="ECO:0007669"/>
    <property type="project" value="TreeGrafter"/>
</dbReference>
<dbReference type="PROSITE" id="PS00463">
    <property type="entry name" value="ZN2_CY6_FUNGAL_1"/>
    <property type="match status" value="1"/>
</dbReference>
<dbReference type="InterPro" id="IPR001138">
    <property type="entry name" value="Zn2Cys6_DnaBD"/>
</dbReference>
<evidence type="ECO:0000256" key="3">
    <source>
        <dbReference type="ARBA" id="ARBA00023163"/>
    </source>
</evidence>
<evidence type="ECO:0000256" key="1">
    <source>
        <dbReference type="ARBA" id="ARBA00023015"/>
    </source>
</evidence>
<dbReference type="Pfam" id="PF00172">
    <property type="entry name" value="Zn_clus"/>
    <property type="match status" value="1"/>
</dbReference>
<feature type="region of interest" description="Disordered" evidence="5">
    <location>
        <begin position="460"/>
        <end position="524"/>
    </location>
</feature>
<dbReference type="Gene3D" id="4.10.240.10">
    <property type="entry name" value="Zn(2)-C6 fungal-type DNA-binding domain"/>
    <property type="match status" value="1"/>
</dbReference>
<reference evidence="7 8" key="1">
    <citation type="submission" date="2014-11" db="EMBL/GenBank/DDBJ databases">
        <authorList>
            <person name="Wibberg Daniel"/>
        </authorList>
    </citation>
    <scope>NUCLEOTIDE SEQUENCE [LARGE SCALE GENOMIC DNA]</scope>
    <source>
        <strain evidence="7">Rhizoctonia solani AG1-IB 7/3/14</strain>
    </source>
</reference>
<feature type="region of interest" description="Disordered" evidence="5">
    <location>
        <begin position="160"/>
        <end position="196"/>
    </location>
</feature>
<feature type="region of interest" description="Disordered" evidence="5">
    <location>
        <begin position="347"/>
        <end position="385"/>
    </location>
</feature>
<keyword evidence="2" id="KW-0238">DNA-binding</keyword>